<gene>
    <name evidence="1" type="ORF">AK830_g2715</name>
</gene>
<accession>A0A0P7BQZ1</accession>
<evidence type="ECO:0000313" key="2">
    <source>
        <dbReference type="Proteomes" id="UP000050424"/>
    </source>
</evidence>
<proteinExistence type="predicted"/>
<organism evidence="1 2">
    <name type="scientific">Neonectria ditissima</name>
    <dbReference type="NCBI Taxonomy" id="78410"/>
    <lineage>
        <taxon>Eukaryota</taxon>
        <taxon>Fungi</taxon>
        <taxon>Dikarya</taxon>
        <taxon>Ascomycota</taxon>
        <taxon>Pezizomycotina</taxon>
        <taxon>Sordariomycetes</taxon>
        <taxon>Hypocreomycetidae</taxon>
        <taxon>Hypocreales</taxon>
        <taxon>Nectriaceae</taxon>
        <taxon>Neonectria</taxon>
    </lineage>
</organism>
<dbReference type="Proteomes" id="UP000050424">
    <property type="component" value="Unassembled WGS sequence"/>
</dbReference>
<dbReference type="AlphaFoldDB" id="A0A0P7BQZ1"/>
<name>A0A0P7BQZ1_9HYPO</name>
<reference evidence="1 2" key="1">
    <citation type="submission" date="2015-09" db="EMBL/GenBank/DDBJ databases">
        <title>Draft genome of a European isolate of the apple canker pathogen Neonectria ditissima.</title>
        <authorList>
            <person name="Gomez-Cortecero A."/>
            <person name="Harrison R.J."/>
            <person name="Armitage A.D."/>
        </authorList>
    </citation>
    <scope>NUCLEOTIDE SEQUENCE [LARGE SCALE GENOMIC DNA]</scope>
    <source>
        <strain evidence="1 2">R09/05</strain>
    </source>
</reference>
<sequence length="83" mass="8843">MSPCQWLAACPYVRSTQEQLNGHQTLTRPDAVSGIRSEPQLAELNQIHASSHQPVFLCPARGGVDPAEGFWGGAAAATTDARI</sequence>
<evidence type="ECO:0000313" key="1">
    <source>
        <dbReference type="EMBL" id="KPM43833.1"/>
    </source>
</evidence>
<comment type="caution">
    <text evidence="1">The sequence shown here is derived from an EMBL/GenBank/DDBJ whole genome shotgun (WGS) entry which is preliminary data.</text>
</comment>
<protein>
    <submittedName>
        <fullName evidence="1">Uncharacterized protein</fullName>
    </submittedName>
</protein>
<keyword evidence="2" id="KW-1185">Reference proteome</keyword>
<dbReference type="EMBL" id="LKCW01000026">
    <property type="protein sequence ID" value="KPM43833.1"/>
    <property type="molecule type" value="Genomic_DNA"/>
</dbReference>